<dbReference type="Proteomes" id="UP000694388">
    <property type="component" value="Unplaced"/>
</dbReference>
<name>A0A8C4NCI6_EPTBU</name>
<sequence>MELASQKLRLQGIDGLVAVALQDFGPAWQNLNLIEFGRGSRYRERIMLGLPNAGQEMADELVNIVLRECCNIPCQCTGEHGRRGPQGLRGSEGNPGKVGYSGHPGDEGGMGPRGPSGLNGTQGFQGCQGIRGLKVISLL</sequence>
<dbReference type="InterPro" id="IPR008160">
    <property type="entry name" value="Collagen"/>
</dbReference>
<evidence type="ECO:0000313" key="3">
    <source>
        <dbReference type="Proteomes" id="UP000694388"/>
    </source>
</evidence>
<organism evidence="2 3">
    <name type="scientific">Eptatretus burgeri</name>
    <name type="common">Inshore hagfish</name>
    <dbReference type="NCBI Taxonomy" id="7764"/>
    <lineage>
        <taxon>Eukaryota</taxon>
        <taxon>Metazoa</taxon>
        <taxon>Chordata</taxon>
        <taxon>Craniata</taxon>
        <taxon>Vertebrata</taxon>
        <taxon>Cyclostomata</taxon>
        <taxon>Myxini</taxon>
        <taxon>Myxiniformes</taxon>
        <taxon>Myxinidae</taxon>
        <taxon>Eptatretinae</taxon>
        <taxon>Eptatretus</taxon>
    </lineage>
</organism>
<accession>A0A8C4NCI6</accession>
<keyword evidence="3" id="KW-1185">Reference proteome</keyword>
<evidence type="ECO:0000313" key="2">
    <source>
        <dbReference type="Ensembl" id="ENSEBUP00000005640.1"/>
    </source>
</evidence>
<dbReference type="Ensembl" id="ENSEBUT00000006081.1">
    <property type="protein sequence ID" value="ENSEBUP00000005640.1"/>
    <property type="gene ID" value="ENSEBUG00000003826.1"/>
</dbReference>
<evidence type="ECO:0000256" key="1">
    <source>
        <dbReference type="SAM" id="MobiDB-lite"/>
    </source>
</evidence>
<reference evidence="2" key="2">
    <citation type="submission" date="2025-09" db="UniProtKB">
        <authorList>
            <consortium name="Ensembl"/>
        </authorList>
    </citation>
    <scope>IDENTIFICATION</scope>
</reference>
<dbReference type="AlphaFoldDB" id="A0A8C4NCI6"/>
<feature type="region of interest" description="Disordered" evidence="1">
    <location>
        <begin position="81"/>
        <end position="123"/>
    </location>
</feature>
<proteinExistence type="predicted"/>
<dbReference type="Pfam" id="PF01391">
    <property type="entry name" value="Collagen"/>
    <property type="match status" value="1"/>
</dbReference>
<protein>
    <submittedName>
        <fullName evidence="2">Uncharacterized protein</fullName>
    </submittedName>
</protein>
<reference evidence="2" key="1">
    <citation type="submission" date="2025-08" db="UniProtKB">
        <authorList>
            <consortium name="Ensembl"/>
        </authorList>
    </citation>
    <scope>IDENTIFICATION</scope>
</reference>
<dbReference type="GeneTree" id="ENSGT00940000155619"/>